<comment type="similarity">
    <text evidence="1">Belongs to the SEC3 family.</text>
</comment>
<evidence type="ECO:0000256" key="6">
    <source>
        <dbReference type="SAM" id="Phobius"/>
    </source>
</evidence>
<organism evidence="8">
    <name type="scientific">Menopon gallinae</name>
    <name type="common">poultry shaft louse</name>
    <dbReference type="NCBI Taxonomy" id="328185"/>
    <lineage>
        <taxon>Eukaryota</taxon>
        <taxon>Metazoa</taxon>
        <taxon>Ecdysozoa</taxon>
        <taxon>Arthropoda</taxon>
        <taxon>Hexapoda</taxon>
        <taxon>Insecta</taxon>
        <taxon>Pterygota</taxon>
        <taxon>Neoptera</taxon>
        <taxon>Paraneoptera</taxon>
        <taxon>Psocodea</taxon>
        <taxon>Troctomorpha</taxon>
        <taxon>Phthiraptera</taxon>
        <taxon>Amblycera</taxon>
        <taxon>Menoponidae</taxon>
        <taxon>Menopon</taxon>
    </lineage>
</organism>
<evidence type="ECO:0000313" key="8">
    <source>
        <dbReference type="EMBL" id="KAL0275507.1"/>
    </source>
</evidence>
<keyword evidence="3" id="KW-0268">Exocytosis</keyword>
<keyword evidence="6" id="KW-1133">Transmembrane helix</keyword>
<feature type="transmembrane region" description="Helical" evidence="6">
    <location>
        <begin position="36"/>
        <end position="54"/>
    </location>
</feature>
<keyword evidence="6" id="KW-0812">Transmembrane</keyword>
<dbReference type="AlphaFoldDB" id="A0AAW2HZZ7"/>
<name>A0AAW2HZZ7_9NEOP</name>
<dbReference type="CDD" id="cd14683">
    <property type="entry name" value="PH-EXOC1"/>
    <property type="match status" value="1"/>
</dbReference>
<proteinExistence type="inferred from homology"/>
<feature type="coiled-coil region" evidence="5">
    <location>
        <begin position="215"/>
        <end position="283"/>
    </location>
</feature>
<dbReference type="Pfam" id="PF09763">
    <property type="entry name" value="Sec3_CC"/>
    <property type="match status" value="1"/>
</dbReference>
<dbReference type="InterPro" id="IPR028258">
    <property type="entry name" value="Sec3-PIP2_bind"/>
</dbReference>
<accession>A0AAW2HZZ7</accession>
<evidence type="ECO:0000256" key="5">
    <source>
        <dbReference type="SAM" id="Coils"/>
    </source>
</evidence>
<dbReference type="GO" id="GO:0006887">
    <property type="term" value="P:exocytosis"/>
    <property type="evidence" value="ECO:0007669"/>
    <property type="project" value="UniProtKB-KW"/>
</dbReference>
<keyword evidence="2" id="KW-0813">Transport</keyword>
<dbReference type="InterPro" id="IPR019160">
    <property type="entry name" value="Sec3_CC"/>
</dbReference>
<feature type="domain" description="Exocyst complex component Sec3 PIP2-binding N-terminal" evidence="7">
    <location>
        <begin position="30"/>
        <end position="120"/>
    </location>
</feature>
<keyword evidence="6" id="KW-0472">Membrane</keyword>
<dbReference type="GO" id="GO:0000145">
    <property type="term" value="C:exocyst"/>
    <property type="evidence" value="ECO:0007669"/>
    <property type="project" value="InterPro"/>
</dbReference>
<evidence type="ECO:0000259" key="7">
    <source>
        <dbReference type="SMART" id="SM01313"/>
    </source>
</evidence>
<protein>
    <recommendedName>
        <fullName evidence="7">Exocyst complex component Sec3 PIP2-binding N-terminal domain-containing protein</fullName>
    </recommendedName>
</protein>
<evidence type="ECO:0000256" key="1">
    <source>
        <dbReference type="ARBA" id="ARBA00006518"/>
    </source>
</evidence>
<dbReference type="Pfam" id="PF20654">
    <property type="entry name" value="Sec3_C-term"/>
    <property type="match status" value="1"/>
</dbReference>
<reference evidence="8" key="1">
    <citation type="journal article" date="2024" name="Gigascience">
        <title>Chromosome-level genome of the poultry shaft louse Menopon gallinae provides insight into the host-switching and adaptive evolution of parasitic lice.</title>
        <authorList>
            <person name="Xu Y."/>
            <person name="Ma L."/>
            <person name="Liu S."/>
            <person name="Liang Y."/>
            <person name="Liu Q."/>
            <person name="He Z."/>
            <person name="Tian L."/>
            <person name="Duan Y."/>
            <person name="Cai W."/>
            <person name="Li H."/>
            <person name="Song F."/>
        </authorList>
    </citation>
    <scope>NUCLEOTIDE SEQUENCE</scope>
    <source>
        <strain evidence="8">Cailab_2023a</strain>
    </source>
</reference>
<dbReference type="SMART" id="SM01313">
    <property type="entry name" value="Sec3-PIP2_bind"/>
    <property type="match status" value="1"/>
</dbReference>
<keyword evidence="4 5" id="KW-0175">Coiled coil</keyword>
<comment type="caution">
    <text evidence="8">The sequence shown here is derived from an EMBL/GenBank/DDBJ whole genome shotgun (WGS) entry which is preliminary data.</text>
</comment>
<dbReference type="GO" id="GO:0005886">
    <property type="term" value="C:plasma membrane"/>
    <property type="evidence" value="ECO:0007669"/>
    <property type="project" value="TreeGrafter"/>
</dbReference>
<evidence type="ECO:0000256" key="2">
    <source>
        <dbReference type="ARBA" id="ARBA00022448"/>
    </source>
</evidence>
<dbReference type="GO" id="GO:0005546">
    <property type="term" value="F:phosphatidylinositol-4,5-bisphosphate binding"/>
    <property type="evidence" value="ECO:0007669"/>
    <property type="project" value="TreeGrafter"/>
</dbReference>
<dbReference type="Pfam" id="PF15277">
    <property type="entry name" value="Sec3-PIP2_bind"/>
    <property type="match status" value="1"/>
</dbReference>
<evidence type="ECO:0000256" key="4">
    <source>
        <dbReference type="ARBA" id="ARBA00023054"/>
    </source>
</evidence>
<gene>
    <name evidence="8" type="ORF">PYX00_003336</name>
</gene>
<dbReference type="PANTHER" id="PTHR16092">
    <property type="entry name" value="SEC3/SYNTAXIN-RELATED"/>
    <property type="match status" value="1"/>
</dbReference>
<dbReference type="EMBL" id="JARGDH010000002">
    <property type="protein sequence ID" value="KAL0275507.1"/>
    <property type="molecule type" value="Genomic_DNA"/>
</dbReference>
<dbReference type="Gene3D" id="2.30.29.90">
    <property type="match status" value="1"/>
</dbReference>
<dbReference type="PANTHER" id="PTHR16092:SF14">
    <property type="entry name" value="EXOCYST COMPLEX COMPONENT 1 ISOFORM X1"/>
    <property type="match status" value="1"/>
</dbReference>
<dbReference type="GO" id="GO:0006893">
    <property type="term" value="P:Golgi to plasma membrane transport"/>
    <property type="evidence" value="ECO:0007669"/>
    <property type="project" value="TreeGrafter"/>
</dbReference>
<sequence>MATIHMLQREVLNPAEERLLAFVHVKKAYKKKKSSFLCLVVSCVTPITVSIYQIKKYDKNLYKKKRKWPLSDLKAVDGKNATPETNEFDLQFDKVYKWFAANLQERQNFITQVWKYCCRHLPKQKPTFSNIPSEWLMDASSPDKESPTTPGFLLPEEEELIDDYQAITESEERDLERLMSSCQSAISNAETFMETLAKDLSLLDSENIYSVLSSGDKVENLMLKLEAAIAEAEKVEAQLDSYDGVLLHIRDTMEKMEEKNLLIEIANKNNQKLLVELEKIILQLDLSEAHQKKLTDADLTTPAKIEEAITAGKALMAAMNAEIHPALVRMQAVQDQRKRFDKCKNKFSQTISRHLNNLFIHLGNDAGETLCAHAKELSLPNHNSIHKELAIYAELIHWCKAMDRKAYLALIKVYVNSLNKLYDRDIRLFFEEARMTISGPRERRARGSGSKEDLAGKIKQQAQNLSSGNKVPYQANLLGIEREQWTQEVDETERVRFDEIFERALTELEPVCLSEQNFCVSFFQLDVLSPTTRNTQTTLDTGPLDFRDENDSTTVPLPVKKIEKQINEEVRKMMADMFHSLESELTTFISHYEKLDGYYCMYALVRLTQHVMSAQNTESFLSKTFGSALVQVKRSYDKFMLAHLKSIEEMKPNKKNKCGILPFVLNFEDFARTAQLIFKNTDRRGDLDKWYLKLVSAMFDAIPRIAADHPRTPQEVVKMENFHHMHDLLSQLKIPVLDGHRKEAKAKYNEALKNYVTQYFGRPLEKLNLFFDGVEAKISQGVKEGEISYQMAFSKEQLRKVIAAYPSREVKRGLESLYRKVEKHLCEDENLLQVVWRAMQEEFIQQYKYLEEFIQRCYPGSMITLEFSIKNILEFFSEIAQSH</sequence>
<evidence type="ECO:0000256" key="3">
    <source>
        <dbReference type="ARBA" id="ARBA00022483"/>
    </source>
</evidence>
<dbReference type="InterPro" id="IPR048628">
    <property type="entry name" value="Sec3_C"/>
</dbReference>